<evidence type="ECO:0000313" key="1">
    <source>
        <dbReference type="EMBL" id="EKB64942.1"/>
    </source>
</evidence>
<accession>K1MKW9</accession>
<gene>
    <name evidence="1" type="ORF">HMPREF9249_01857</name>
</gene>
<proteinExistence type="predicted"/>
<evidence type="ECO:0000313" key="2">
    <source>
        <dbReference type="Proteomes" id="UP000004722"/>
    </source>
</evidence>
<name>K1MKW9_9LACO</name>
<dbReference type="Proteomes" id="UP000004722">
    <property type="component" value="Unassembled WGS sequence"/>
</dbReference>
<sequence>MKTALLVLFAILYPTISVLNLFSDYKTMKSNNDLMKEIHKSNDLFDSLLEEVQANKKLTEAVQHKATAQDNFMWESIVILAKRIHNLEDNNYVK</sequence>
<comment type="caution">
    <text evidence="1">The sequence shown here is derived from an EMBL/GenBank/DDBJ whole genome shotgun (WGS) entry which is preliminary data.</text>
</comment>
<dbReference type="EMBL" id="AGZG01000096">
    <property type="protein sequence ID" value="EKB64942.1"/>
    <property type="molecule type" value="Genomic_DNA"/>
</dbReference>
<dbReference type="RefSeq" id="WP_005728828.1">
    <property type="nucleotide sequence ID" value="NZ_JH932273.1"/>
</dbReference>
<organism evidence="1 2">
    <name type="scientific">Lactobacillus crispatus FB077-07</name>
    <dbReference type="NCBI Taxonomy" id="883092"/>
    <lineage>
        <taxon>Bacteria</taxon>
        <taxon>Bacillati</taxon>
        <taxon>Bacillota</taxon>
        <taxon>Bacilli</taxon>
        <taxon>Lactobacillales</taxon>
        <taxon>Lactobacillaceae</taxon>
        <taxon>Lactobacillus</taxon>
    </lineage>
</organism>
<dbReference type="HOGENOM" id="CLU_177695_0_0_9"/>
<reference evidence="1 2" key="1">
    <citation type="submission" date="2012-07" db="EMBL/GenBank/DDBJ databases">
        <title>The Genome Sequence of Lactobacillus crispatus FB077-07.</title>
        <authorList>
            <consortium name="The Broad Institute Genome Sequencing Platform"/>
            <person name="Earl A."/>
            <person name="Ward D."/>
            <person name="Feldgarden M."/>
            <person name="Gevers D."/>
            <person name="Saerens B."/>
            <person name="Vaneechoutte M."/>
            <person name="Walker B."/>
            <person name="Young S.K."/>
            <person name="Zeng Q."/>
            <person name="Gargeya S."/>
            <person name="Fitzgerald M."/>
            <person name="Haas B."/>
            <person name="Abouelleil A."/>
            <person name="Alvarado L."/>
            <person name="Arachchi H.M."/>
            <person name="Berlin A.M."/>
            <person name="Chapman S.B."/>
            <person name="Goldberg J."/>
            <person name="Griggs A."/>
            <person name="Gujja S."/>
            <person name="Hansen M."/>
            <person name="Howarth C."/>
            <person name="Imamovic A."/>
            <person name="Larimer J."/>
            <person name="McCowen C."/>
            <person name="Montmayeur A."/>
            <person name="Murphy C."/>
            <person name="Neiman D."/>
            <person name="Pearson M."/>
            <person name="Priest M."/>
            <person name="Roberts A."/>
            <person name="Saif S."/>
            <person name="Shea T."/>
            <person name="Sisk P."/>
            <person name="Sykes S."/>
            <person name="Wortman J."/>
            <person name="Nusbaum C."/>
            <person name="Birren B."/>
        </authorList>
    </citation>
    <scope>NUCLEOTIDE SEQUENCE [LARGE SCALE GENOMIC DNA]</scope>
    <source>
        <strain evidence="1 2">FB077-07</strain>
    </source>
</reference>
<dbReference type="AlphaFoldDB" id="K1MKW9"/>
<dbReference type="PATRIC" id="fig|883092.3.peg.1847"/>
<dbReference type="OrthoDB" id="9987004at2"/>
<protein>
    <submittedName>
        <fullName evidence="1">Uncharacterized protein</fullName>
    </submittedName>
</protein>